<evidence type="ECO:0000313" key="2">
    <source>
        <dbReference type="Proteomes" id="UP000027583"/>
    </source>
</evidence>
<reference evidence="1 2" key="2">
    <citation type="journal article" date="2014" name="PLoS ONE">
        <title>Evolution of mitochondria reconstructed from the energy metabolism of living bacteria.</title>
        <authorList>
            <person name="Degli Esposti M."/>
            <person name="Chouaia B."/>
            <person name="Comandatore F."/>
            <person name="Crotti E."/>
            <person name="Sassera D."/>
            <person name="Lievens P.M."/>
            <person name="Daffonchio D."/>
            <person name="Bandi C."/>
        </authorList>
    </citation>
    <scope>NUCLEOTIDE SEQUENCE [LARGE SCALE GENOMIC DNA]</scope>
    <source>
        <strain evidence="1 2">SF2.1</strain>
    </source>
</reference>
<dbReference type="AlphaFoldDB" id="A0A060QB17"/>
<protein>
    <submittedName>
        <fullName evidence="1">Uncharacterized protein</fullName>
    </submittedName>
</protein>
<accession>A0A060QB17</accession>
<sequence>MAFDHVPFSSRLRDTIGLDPSFPTRAVNAARVLVYSLAFPCVYFATALTGSGAQA</sequence>
<proteinExistence type="predicted"/>
<dbReference type="EMBL" id="CBLX010000001">
    <property type="protein sequence ID" value="CDG38080.1"/>
    <property type="molecule type" value="Genomic_DNA"/>
</dbReference>
<reference evidence="1 2" key="1">
    <citation type="journal article" date="2014" name="Genome Biol. Evol.">
        <title>Acetic acid bacteria genomes reveal functional traits for adaptation to life in insect guts.</title>
        <authorList>
            <person name="Chouaia B."/>
            <person name="Gaiarsa S."/>
            <person name="Crotti E."/>
            <person name="Comandatore F."/>
            <person name="Degli Esposti M."/>
            <person name="Ricci I."/>
            <person name="Alma A."/>
            <person name="Favia G."/>
            <person name="Bandi C."/>
            <person name="Daffonchio D."/>
        </authorList>
    </citation>
    <scope>NUCLEOTIDE SEQUENCE [LARGE SCALE GENOMIC DNA]</scope>
    <source>
        <strain evidence="1 2">SF2.1</strain>
    </source>
</reference>
<dbReference type="Proteomes" id="UP000027583">
    <property type="component" value="Unassembled WGS sequence"/>
</dbReference>
<organism evidence="1 2">
    <name type="scientific">Asaia bogorensis</name>
    <dbReference type="NCBI Taxonomy" id="91915"/>
    <lineage>
        <taxon>Bacteria</taxon>
        <taxon>Pseudomonadati</taxon>
        <taxon>Pseudomonadota</taxon>
        <taxon>Alphaproteobacteria</taxon>
        <taxon>Acetobacterales</taxon>
        <taxon>Acetobacteraceae</taxon>
        <taxon>Asaia</taxon>
    </lineage>
</organism>
<gene>
    <name evidence="1" type="ORF">ASAP_0035</name>
</gene>
<evidence type="ECO:0000313" key="1">
    <source>
        <dbReference type="EMBL" id="CDG38080.1"/>
    </source>
</evidence>
<name>A0A060QB17_9PROT</name>
<comment type="caution">
    <text evidence="1">The sequence shown here is derived from an EMBL/GenBank/DDBJ whole genome shotgun (WGS) entry which is preliminary data.</text>
</comment>